<accession>A0AB39XXG7</accession>
<evidence type="ECO:0008006" key="2">
    <source>
        <dbReference type="Google" id="ProtNLM"/>
    </source>
</evidence>
<organism evidence="1">
    <name type="scientific">Bradyrhizobium sp. LLZ17</name>
    <dbReference type="NCBI Taxonomy" id="3239388"/>
    <lineage>
        <taxon>Bacteria</taxon>
        <taxon>Pseudomonadati</taxon>
        <taxon>Pseudomonadota</taxon>
        <taxon>Alphaproteobacteria</taxon>
        <taxon>Hyphomicrobiales</taxon>
        <taxon>Nitrobacteraceae</taxon>
        <taxon>Bradyrhizobium</taxon>
    </lineage>
</organism>
<reference evidence="1" key="1">
    <citation type="submission" date="2024-08" db="EMBL/GenBank/DDBJ databases">
        <authorList>
            <person name="Chaddad Z."/>
            <person name="Lamrabet M."/>
            <person name="Bouhnik O."/>
            <person name="Alami S."/>
            <person name="Wipf D."/>
            <person name="Courty P.E."/>
            <person name="Missbah El Idrissi M."/>
        </authorList>
    </citation>
    <scope>NUCLEOTIDE SEQUENCE</scope>
    <source>
        <strain evidence="1">LLZ17</strain>
    </source>
</reference>
<dbReference type="EMBL" id="CP165734">
    <property type="protein sequence ID" value="XDV60922.1"/>
    <property type="molecule type" value="Genomic_DNA"/>
</dbReference>
<gene>
    <name evidence="1" type="ORF">AB8Z38_17595</name>
</gene>
<sequence length="46" mass="5392">MDFSMSEKQGEWLDRVQSLMAKDVRPAVPPYKQQDAEGDCWIVIRH</sequence>
<name>A0AB39XXG7_9BRAD</name>
<dbReference type="RefSeq" id="WP_369726266.1">
    <property type="nucleotide sequence ID" value="NZ_CP165734.1"/>
</dbReference>
<evidence type="ECO:0000313" key="1">
    <source>
        <dbReference type="EMBL" id="XDV60922.1"/>
    </source>
</evidence>
<protein>
    <recommendedName>
        <fullName evidence="2">Acyl-CoA dehydrogenase</fullName>
    </recommendedName>
</protein>
<dbReference type="AlphaFoldDB" id="A0AB39XXG7"/>
<proteinExistence type="predicted"/>